<dbReference type="EMBL" id="LITQ01000026">
    <property type="protein sequence ID" value="OAA91322.1"/>
    <property type="molecule type" value="Genomic_DNA"/>
</dbReference>
<organism evidence="1 3">
    <name type="scientific">Clostridium coskatii</name>
    <dbReference type="NCBI Taxonomy" id="1705578"/>
    <lineage>
        <taxon>Bacteria</taxon>
        <taxon>Bacillati</taxon>
        <taxon>Bacillota</taxon>
        <taxon>Clostridia</taxon>
        <taxon>Eubacteriales</taxon>
        <taxon>Clostridiaceae</taxon>
        <taxon>Clostridium</taxon>
    </lineage>
</organism>
<evidence type="ECO:0000313" key="2">
    <source>
        <dbReference type="EMBL" id="OBR93954.1"/>
    </source>
</evidence>
<dbReference type="AlphaFoldDB" id="A0A162L5A9"/>
<evidence type="ECO:0000313" key="1">
    <source>
        <dbReference type="EMBL" id="OAA91322.1"/>
    </source>
</evidence>
<dbReference type="EMBL" id="LROR01000049">
    <property type="protein sequence ID" value="OBR93954.1"/>
    <property type="molecule type" value="Genomic_DNA"/>
</dbReference>
<dbReference type="Proteomes" id="UP000093694">
    <property type="component" value="Unassembled WGS sequence"/>
</dbReference>
<keyword evidence="4" id="KW-1185">Reference proteome</keyword>
<dbReference type="PATRIC" id="fig|1705578.3.peg.1983"/>
<gene>
    <name evidence="2" type="ORF">CLCOS_20900</name>
    <name evidence="1" type="ORF">WX73_01732</name>
</gene>
<reference evidence="2 4" key="2">
    <citation type="journal article" date="2016" name="Front. Microbiol.">
        <title>Industrial Acetogenic Biocatalysts: A Comparative Metabolic and Genomic Analysis.</title>
        <authorList>
            <person name="Bengelsdorf F."/>
            <person name="Poehlein A."/>
            <person name="Sonja S."/>
            <person name="Erz C."/>
            <person name="Hummel T."/>
            <person name="Hoffmeister S."/>
            <person name="Daniel R."/>
            <person name="Durre P."/>
        </authorList>
    </citation>
    <scope>NUCLEOTIDE SEQUENCE [LARGE SCALE GENOMIC DNA]</scope>
    <source>
        <strain evidence="2 4">PTA-10522</strain>
    </source>
</reference>
<comment type="caution">
    <text evidence="1">The sequence shown here is derived from an EMBL/GenBank/DDBJ whole genome shotgun (WGS) entry which is preliminary data.</text>
</comment>
<sequence>MNKFSTDQENFISKYKSFKAAVKNIDLDIDEYNECSESIENVKRLEELKQNYVKKINIIDLFLDSLSEADRRIVILKYIERKTSKFIAKEFNIIPQKIIYKVSLIKKLILKLECE</sequence>
<protein>
    <recommendedName>
        <fullName evidence="5">RNA polymerase sigma factor</fullName>
    </recommendedName>
</protein>
<evidence type="ECO:0008006" key="5">
    <source>
        <dbReference type="Google" id="ProtNLM"/>
    </source>
</evidence>
<accession>A0A162L5A9</accession>
<dbReference type="RefSeq" id="WP_063601811.1">
    <property type="nucleotide sequence ID" value="NZ_LITQ01000026.1"/>
</dbReference>
<evidence type="ECO:0000313" key="3">
    <source>
        <dbReference type="Proteomes" id="UP000077384"/>
    </source>
</evidence>
<name>A0A162L5A9_9CLOT</name>
<evidence type="ECO:0000313" key="4">
    <source>
        <dbReference type="Proteomes" id="UP000093694"/>
    </source>
</evidence>
<dbReference type="Proteomes" id="UP000077384">
    <property type="component" value="Unassembled WGS sequence"/>
</dbReference>
<proteinExistence type="predicted"/>
<reference evidence="1 3" key="1">
    <citation type="journal article" date="2015" name="Biotechnol. Bioeng.">
        <title>Genome sequence and phenotypic characterization of Caulobacter segnis.</title>
        <authorList>
            <person name="Patel S."/>
            <person name="Fletcher B."/>
            <person name="Scott D.C."/>
            <person name="Ely B."/>
        </authorList>
    </citation>
    <scope>NUCLEOTIDE SEQUENCE [LARGE SCALE GENOMIC DNA]</scope>
    <source>
        <strain evidence="1 3">PS02</strain>
    </source>
</reference>